<proteinExistence type="predicted"/>
<dbReference type="InterPro" id="IPR050951">
    <property type="entry name" value="Retrovirus_Pol_polyprotein"/>
</dbReference>
<dbReference type="GO" id="GO:0003676">
    <property type="term" value="F:nucleic acid binding"/>
    <property type="evidence" value="ECO:0007669"/>
    <property type="project" value="InterPro"/>
</dbReference>
<organism evidence="9 10">
    <name type="scientific">Tenebrio molitor</name>
    <name type="common">Yellow mealworm beetle</name>
    <dbReference type="NCBI Taxonomy" id="7067"/>
    <lineage>
        <taxon>Eukaryota</taxon>
        <taxon>Metazoa</taxon>
        <taxon>Ecdysozoa</taxon>
        <taxon>Arthropoda</taxon>
        <taxon>Hexapoda</taxon>
        <taxon>Insecta</taxon>
        <taxon>Pterygota</taxon>
        <taxon>Neoptera</taxon>
        <taxon>Endopterygota</taxon>
        <taxon>Coleoptera</taxon>
        <taxon>Polyphaga</taxon>
        <taxon>Cucujiformia</taxon>
        <taxon>Tenebrionidae</taxon>
        <taxon>Tenebrio</taxon>
    </lineage>
</organism>
<sequence>MPSGKTSTVTNGFVTLRRVLCDAPPTKAIRRRGRCVVQRDVVLNATLQRALGPRLPVPAATNLREEGKRYKGGTDAMLEVLDKVLDQGEIRGCFLSATGAGEPVEEDRSGLEIVQEELQPYVAADLGFLHEGHRPYASADQFRHPVGPASSPRIPPEKRTSHRTVPGRRLLRTTPSLRGLREQRGLSNSPYNMDITITPDCLSREEFSYELAVRGVKVTDNDSAESLALNLKGFLSMERDGVWFEIDAALHLDSELERCSLILEGVRELLTRVLDEPNLRVIASKLAHLRKRLSRVTVESGTKAEQKEKLSVGTEKAVESFIPRVKYLTGTQHTSLLLGPGNFPPVASTPQLGPVDDPLSFRSYRNAAQEIGSWGITFRGDRKDDLAVFDFIVWVNEKCDSLDLPHDALRRHAKLLFKGEALIWFRMIESSVSSWTDICDRLKEEFLPIGYYDTARDKLLNYRQTAGQTIGMFLAKFDQLEGYLPRPLPFDEKMAAIRRNILPYYQDRLWDKEIVSPDELYRLCRRLDATRFNIDQHAATQRKTKTTTNRAEKATPTPDDAPSRSRDVFCPRCKSTGHDVRCQPRVCRINRMGNVKVLTQNIEGKEQVICYLSRALLPAEQRYSTTEKECLSVIYAIERLRCYLEGTRFTVVTDHYSLFWLNNLKDPLGRVGRWVMRLQAFDFDIVHRKGKDNVVPDCLSRAVVPVQAQLDQLGVNSGSGDKWIDNLIQKISTNPLKYPNFGVREGHVFKKVKSRDGEADSDWKWVVPKNSRAQLLKRYHDEASTGGHLGLISADLFGPLPRSTNGHEYVLVVTDYFSKFPLFVPVRSPTARKIIDEIERRVFLMLGVPEYIIVDNGVQFARSREFQDFLINYGVKPYYNSLYTPQNNPTERVNRTMKSLIVSYIDQDQRKWDNDLDRVACALRTARHEATRQTPYYLNFGTEMIDHGSEHERRRVRESLDEAPPDDNAAEDQERVRLSESKLDRIRRLVTGLINKYRDKAKRYYDAKRREIEYSVGDLVWKKSYPTTDSTKHFSVKLAKHFSGPFRVTERIGKNVYALVDDLGVFKGKWHVKDLKPDRSREIDNETVSSSPEPSDGEQDDSDGNSGTEETPQKLRVFARGERCVSDVVSSRLRTRRTVAWSSAWCADGPGRKKENRGEVHVGSSVLRRAEDMEDREWSNALMRIWFLALALDLRAVHATKKIFHYNIVPPRKLSAGEPVEEDRSGLEIVQEEPYVAADLGFLHEGHRPYASADQFRHSVGPASSPRIPPENRTSHRTVPGRGTRVQGLLLSGKFHVIRPEVTSPESTRQLALGGEEGPRGLSEDTDGVIDQRRKRDSEDLPPAHSSRDFLWIPSLRPGLTPWRLSTKCLSNKRMIADSDHFTQKSLCRDVRHSRPLGGRRPSPSKNSVFRSRSGQRIEMTISGGTTCGLSIDRWTIMAPVCLLFDFTDREIHRCCCGKASRKEEKKITFRQVTKMKGNNFAVRLPIAEKEESKKKEREGGKWER</sequence>
<dbReference type="PANTHER" id="PTHR37984">
    <property type="entry name" value="PROTEIN CBG26694"/>
    <property type="match status" value="1"/>
</dbReference>
<evidence type="ECO:0000256" key="7">
    <source>
        <dbReference type="SAM" id="MobiDB-lite"/>
    </source>
</evidence>
<keyword evidence="5" id="KW-0378">Hydrolase</keyword>
<evidence type="ECO:0000256" key="1">
    <source>
        <dbReference type="ARBA" id="ARBA00022679"/>
    </source>
</evidence>
<name>A0A8J6HLD0_TENMO</name>
<dbReference type="GO" id="GO:0016787">
    <property type="term" value="F:hydrolase activity"/>
    <property type="evidence" value="ECO:0007669"/>
    <property type="project" value="UniProtKB-KW"/>
</dbReference>
<feature type="region of interest" description="Disordered" evidence="7">
    <location>
        <begin position="1301"/>
        <end position="1344"/>
    </location>
</feature>
<dbReference type="InterPro" id="IPR005162">
    <property type="entry name" value="Retrotrans_gag_dom"/>
</dbReference>
<evidence type="ECO:0000256" key="3">
    <source>
        <dbReference type="ARBA" id="ARBA00022722"/>
    </source>
</evidence>
<feature type="compositionally biased region" description="Basic and acidic residues" evidence="7">
    <location>
        <begin position="1330"/>
        <end position="1339"/>
    </location>
</feature>
<feature type="region of interest" description="Disordered" evidence="7">
    <location>
        <begin position="1257"/>
        <end position="1283"/>
    </location>
</feature>
<comment type="caution">
    <text evidence="9">The sequence shown here is derived from an EMBL/GenBank/DDBJ whole genome shotgun (WGS) entry which is preliminary data.</text>
</comment>
<dbReference type="InterPro" id="IPR056924">
    <property type="entry name" value="SH3_Tf2-1"/>
</dbReference>
<dbReference type="PROSITE" id="PS50994">
    <property type="entry name" value="INTEGRASE"/>
    <property type="match status" value="1"/>
</dbReference>
<dbReference type="Pfam" id="PF24626">
    <property type="entry name" value="SH3_Tf2-1"/>
    <property type="match status" value="1"/>
</dbReference>
<dbReference type="InterPro" id="IPR001584">
    <property type="entry name" value="Integrase_cat-core"/>
</dbReference>
<evidence type="ECO:0000256" key="5">
    <source>
        <dbReference type="ARBA" id="ARBA00022801"/>
    </source>
</evidence>
<keyword evidence="6" id="KW-0695">RNA-directed DNA polymerase</keyword>
<dbReference type="GO" id="GO:0004519">
    <property type="term" value="F:endonuclease activity"/>
    <property type="evidence" value="ECO:0007669"/>
    <property type="project" value="UniProtKB-KW"/>
</dbReference>
<feature type="region of interest" description="Disordered" evidence="7">
    <location>
        <begin position="143"/>
        <end position="164"/>
    </location>
</feature>
<dbReference type="InterPro" id="IPR036397">
    <property type="entry name" value="RNaseH_sf"/>
</dbReference>
<feature type="region of interest" description="Disordered" evidence="7">
    <location>
        <begin position="1077"/>
        <end position="1114"/>
    </location>
</feature>
<dbReference type="GO" id="GO:0003964">
    <property type="term" value="F:RNA-directed DNA polymerase activity"/>
    <property type="evidence" value="ECO:0007669"/>
    <property type="project" value="UniProtKB-KW"/>
</dbReference>
<dbReference type="InterPro" id="IPR041373">
    <property type="entry name" value="RT_RNaseH"/>
</dbReference>
<feature type="compositionally biased region" description="Basic and acidic residues" evidence="7">
    <location>
        <begin position="948"/>
        <end position="960"/>
    </location>
</feature>
<dbReference type="PANTHER" id="PTHR37984:SF5">
    <property type="entry name" value="PROTEIN NYNRIN-LIKE"/>
    <property type="match status" value="1"/>
</dbReference>
<evidence type="ECO:0000313" key="9">
    <source>
        <dbReference type="EMBL" id="KAH0815688.1"/>
    </source>
</evidence>
<dbReference type="CDD" id="cd09274">
    <property type="entry name" value="RNase_HI_RT_Ty3"/>
    <property type="match status" value="1"/>
</dbReference>
<dbReference type="Pfam" id="PF03732">
    <property type="entry name" value="Retrotrans_gag"/>
    <property type="match status" value="1"/>
</dbReference>
<dbReference type="GO" id="GO:0015074">
    <property type="term" value="P:DNA integration"/>
    <property type="evidence" value="ECO:0007669"/>
    <property type="project" value="InterPro"/>
</dbReference>
<feature type="region of interest" description="Disordered" evidence="7">
    <location>
        <begin position="1391"/>
        <end position="1413"/>
    </location>
</feature>
<keyword evidence="1" id="KW-0808">Transferase</keyword>
<dbReference type="GO" id="GO:0042575">
    <property type="term" value="C:DNA polymerase complex"/>
    <property type="evidence" value="ECO:0007669"/>
    <property type="project" value="UniProtKB-ARBA"/>
</dbReference>
<dbReference type="InterPro" id="IPR012337">
    <property type="entry name" value="RNaseH-like_sf"/>
</dbReference>
<feature type="region of interest" description="Disordered" evidence="7">
    <location>
        <begin position="948"/>
        <end position="976"/>
    </location>
</feature>
<accession>A0A8J6HLD0</accession>
<dbReference type="Gene3D" id="3.10.20.370">
    <property type="match status" value="1"/>
</dbReference>
<reference evidence="9" key="2">
    <citation type="submission" date="2021-08" db="EMBL/GenBank/DDBJ databases">
        <authorList>
            <person name="Eriksson T."/>
        </authorList>
    </citation>
    <scope>NUCLEOTIDE SEQUENCE</scope>
    <source>
        <strain evidence="9">Stoneville</strain>
        <tissue evidence="9">Whole head</tissue>
    </source>
</reference>
<dbReference type="Pfam" id="PF00665">
    <property type="entry name" value="rve"/>
    <property type="match status" value="1"/>
</dbReference>
<evidence type="ECO:0000256" key="6">
    <source>
        <dbReference type="ARBA" id="ARBA00022918"/>
    </source>
</evidence>
<dbReference type="Proteomes" id="UP000719412">
    <property type="component" value="Unassembled WGS sequence"/>
</dbReference>
<dbReference type="EMBL" id="JABDTM020022751">
    <property type="protein sequence ID" value="KAH0815688.1"/>
    <property type="molecule type" value="Genomic_DNA"/>
</dbReference>
<keyword evidence="2" id="KW-0548">Nucleotidyltransferase</keyword>
<evidence type="ECO:0000259" key="8">
    <source>
        <dbReference type="PROSITE" id="PS50994"/>
    </source>
</evidence>
<keyword evidence="10" id="KW-1185">Reference proteome</keyword>
<evidence type="ECO:0000313" key="10">
    <source>
        <dbReference type="Proteomes" id="UP000719412"/>
    </source>
</evidence>
<evidence type="ECO:0000256" key="4">
    <source>
        <dbReference type="ARBA" id="ARBA00022759"/>
    </source>
</evidence>
<keyword evidence="3" id="KW-0540">Nuclease</keyword>
<protein>
    <recommendedName>
        <fullName evidence="8">Integrase catalytic domain-containing protein</fullName>
    </recommendedName>
</protein>
<evidence type="ECO:0000256" key="2">
    <source>
        <dbReference type="ARBA" id="ARBA00022695"/>
    </source>
</evidence>
<dbReference type="Gene3D" id="3.30.420.10">
    <property type="entry name" value="Ribonuclease H-like superfamily/Ribonuclease H"/>
    <property type="match status" value="1"/>
</dbReference>
<feature type="domain" description="Integrase catalytic" evidence="8">
    <location>
        <begin position="782"/>
        <end position="943"/>
    </location>
</feature>
<dbReference type="SUPFAM" id="SSF53098">
    <property type="entry name" value="Ribonuclease H-like"/>
    <property type="match status" value="1"/>
</dbReference>
<reference evidence="9" key="1">
    <citation type="journal article" date="2020" name="J Insects Food Feed">
        <title>The yellow mealworm (Tenebrio molitor) genome: a resource for the emerging insects as food and feed industry.</title>
        <authorList>
            <person name="Eriksson T."/>
            <person name="Andere A."/>
            <person name="Kelstrup H."/>
            <person name="Emery V."/>
            <person name="Picard C."/>
        </authorList>
    </citation>
    <scope>NUCLEOTIDE SEQUENCE</scope>
    <source>
        <strain evidence="9">Stoneville</strain>
        <tissue evidence="9">Whole head</tissue>
    </source>
</reference>
<keyword evidence="4" id="KW-0255">Endonuclease</keyword>
<dbReference type="SUPFAM" id="SSF56672">
    <property type="entry name" value="DNA/RNA polymerases"/>
    <property type="match status" value="1"/>
</dbReference>
<gene>
    <name evidence="9" type="ORF">GEV33_007103</name>
</gene>
<feature type="compositionally biased region" description="Acidic residues" evidence="7">
    <location>
        <begin position="961"/>
        <end position="971"/>
    </location>
</feature>
<feature type="compositionally biased region" description="Polar residues" evidence="7">
    <location>
        <begin position="1404"/>
        <end position="1413"/>
    </location>
</feature>
<dbReference type="InterPro" id="IPR043502">
    <property type="entry name" value="DNA/RNA_pol_sf"/>
</dbReference>
<feature type="region of interest" description="Disordered" evidence="7">
    <location>
        <begin position="538"/>
        <end position="564"/>
    </location>
</feature>
<dbReference type="Pfam" id="PF17917">
    <property type="entry name" value="RT_RNaseH"/>
    <property type="match status" value="1"/>
</dbReference>